<dbReference type="EMBL" id="RQVQ01000056">
    <property type="protein sequence ID" value="RRJ87372.1"/>
    <property type="molecule type" value="Genomic_DNA"/>
</dbReference>
<evidence type="ECO:0000313" key="3">
    <source>
        <dbReference type="Proteomes" id="UP000275719"/>
    </source>
</evidence>
<keyword evidence="3" id="KW-1185">Reference proteome</keyword>
<name>A0A3P3VX48_9FLAO</name>
<evidence type="ECO:0000256" key="1">
    <source>
        <dbReference type="SAM" id="MobiDB-lite"/>
    </source>
</evidence>
<sequence length="206" mass="23454">MGKTIILPEDPDFYTKDEETNSESTSASQNENENSIIENENSDNEHKGKFFVIQKGTCQCNQGFKFPNFKVTSHQKHYWNSHESDNDFLAVTEDDLEFNPKVEPFGKCKLKPSSSGYLPCAFAPAGKWLKAYEKVKIMEKSCLTEISELMCASGGKITILKHGQQSELGKRNVGKANVQEQQILNPIIDFDQYREEIEKLDEPEVY</sequence>
<reference evidence="2 3" key="1">
    <citation type="submission" date="2018-11" db="EMBL/GenBank/DDBJ databases">
        <title>Flavobacterium sp. nov., YIM 102701-2 draft genome.</title>
        <authorList>
            <person name="Li G."/>
            <person name="Jiang Y."/>
        </authorList>
    </citation>
    <scope>NUCLEOTIDE SEQUENCE [LARGE SCALE GENOMIC DNA]</scope>
    <source>
        <strain evidence="2 3">YIM 102701-2</strain>
    </source>
</reference>
<dbReference type="Proteomes" id="UP000275719">
    <property type="component" value="Unassembled WGS sequence"/>
</dbReference>
<comment type="caution">
    <text evidence="2">The sequence shown here is derived from an EMBL/GenBank/DDBJ whole genome shotgun (WGS) entry which is preliminary data.</text>
</comment>
<protein>
    <submittedName>
        <fullName evidence="2">DUF4280 domain-containing protein</fullName>
    </submittedName>
</protein>
<dbReference type="RefSeq" id="WP_125020206.1">
    <property type="nucleotide sequence ID" value="NZ_RQVQ01000056.1"/>
</dbReference>
<dbReference type="AlphaFoldDB" id="A0A3P3VX48"/>
<feature type="compositionally biased region" description="Low complexity" evidence="1">
    <location>
        <begin position="30"/>
        <end position="39"/>
    </location>
</feature>
<dbReference type="OrthoDB" id="1205067at2"/>
<dbReference type="Pfam" id="PF14107">
    <property type="entry name" value="DUF4280"/>
    <property type="match status" value="1"/>
</dbReference>
<dbReference type="InterPro" id="IPR025460">
    <property type="entry name" value="DUF4280"/>
</dbReference>
<proteinExistence type="predicted"/>
<gene>
    <name evidence="2" type="ORF">EG240_15215</name>
</gene>
<accession>A0A3P3VX48</accession>
<evidence type="ECO:0000313" key="2">
    <source>
        <dbReference type="EMBL" id="RRJ87372.1"/>
    </source>
</evidence>
<organism evidence="2 3">
    <name type="scientific">Paenimyroides tangerinum</name>
    <dbReference type="NCBI Taxonomy" id="2488728"/>
    <lineage>
        <taxon>Bacteria</taxon>
        <taxon>Pseudomonadati</taxon>
        <taxon>Bacteroidota</taxon>
        <taxon>Flavobacteriia</taxon>
        <taxon>Flavobacteriales</taxon>
        <taxon>Flavobacteriaceae</taxon>
        <taxon>Paenimyroides</taxon>
    </lineage>
</organism>
<feature type="region of interest" description="Disordered" evidence="1">
    <location>
        <begin position="1"/>
        <end position="42"/>
    </location>
</feature>